<dbReference type="InterPro" id="IPR032675">
    <property type="entry name" value="LRR_dom_sf"/>
</dbReference>
<dbReference type="GO" id="GO:0019005">
    <property type="term" value="C:SCF ubiquitin ligase complex"/>
    <property type="evidence" value="ECO:0007669"/>
    <property type="project" value="TreeGrafter"/>
</dbReference>
<feature type="compositionally biased region" description="Acidic residues" evidence="1">
    <location>
        <begin position="117"/>
        <end position="134"/>
    </location>
</feature>
<dbReference type="PANTHER" id="PTHR13318">
    <property type="entry name" value="PARTNER OF PAIRED, ISOFORM B-RELATED"/>
    <property type="match status" value="1"/>
</dbReference>
<sequence length="595" mass="66950">MSNNRNHNENNNSNHNRVSGPTSALSSFLREHGISIPNASRRARRERQEQMEQQNATAETTPEPQATTPEPTNDSTMAESSAASSRTAAQNATSSILYNPRGSKKSKKRPRKKGDGGSDDSFDEDEDDDNDDDFAGPSSSRRAAQGRARIVFCTKCKGRFVRKNNVDENITICPDCQAGPSTVKKQTRKKKVIPTIKKQTLSTEVMPSLQDCCIAVIAEYIDEVENFGDITDDSLEKLAKIISRNRKINDMTSKLFMQPFRKQLSLFDCTNMSDHAFFMISQFCPRLQYLQLVYCGQITDRSLKAYQERLHDLKSLELSGPFLITKEAWISFFETVGARLESFEVRHTARFDKECMEALATHCPNMRKLKFGHLSQLNSDWLLCIARLKKLETLELAWTSNENTINTEDVVHLLAQVGSGLKDLSIKGGHELTDEILSKGILQYCNYIKRLNLEQCECLTAPAMVEFFNQWQAKGLTHLDISRCSKFDDTVLEAVLRHSGTTLEYLNLHSLVELTAAPGLEMIAGNGDDIAPCLSLTHLNCGFVRAMDDFVLQKLIQHCTSLETIQVWGCHMLTENVQPKPGLRISGREMSVQYL</sequence>
<dbReference type="SMART" id="SM00367">
    <property type="entry name" value="LRR_CC"/>
    <property type="match status" value="6"/>
</dbReference>
<dbReference type="OrthoDB" id="421226at2759"/>
<reference evidence="2 3" key="1">
    <citation type="submission" date="2014-09" db="EMBL/GenBank/DDBJ databases">
        <authorList>
            <person name="Ellenberger Sabrina"/>
        </authorList>
    </citation>
    <scope>NUCLEOTIDE SEQUENCE [LARGE SCALE GENOMIC DNA]</scope>
    <source>
        <strain evidence="2 3">CBS 412.66</strain>
    </source>
</reference>
<evidence type="ECO:0000256" key="1">
    <source>
        <dbReference type="SAM" id="MobiDB-lite"/>
    </source>
</evidence>
<feature type="compositionally biased region" description="Low complexity" evidence="1">
    <location>
        <begin position="1"/>
        <end position="17"/>
    </location>
</feature>
<proteinExistence type="predicted"/>
<evidence type="ECO:0000313" key="2">
    <source>
        <dbReference type="EMBL" id="CEP16482.1"/>
    </source>
</evidence>
<organism evidence="2 3">
    <name type="scientific">Parasitella parasitica</name>
    <dbReference type="NCBI Taxonomy" id="35722"/>
    <lineage>
        <taxon>Eukaryota</taxon>
        <taxon>Fungi</taxon>
        <taxon>Fungi incertae sedis</taxon>
        <taxon>Mucoromycota</taxon>
        <taxon>Mucoromycotina</taxon>
        <taxon>Mucoromycetes</taxon>
        <taxon>Mucorales</taxon>
        <taxon>Mucorineae</taxon>
        <taxon>Mucoraceae</taxon>
        <taxon>Parasitella</taxon>
    </lineage>
</organism>
<accession>A0A0B7NGF5</accession>
<feature type="region of interest" description="Disordered" evidence="1">
    <location>
        <begin position="1"/>
        <end position="142"/>
    </location>
</feature>
<keyword evidence="3" id="KW-1185">Reference proteome</keyword>
<dbReference type="EMBL" id="LN733169">
    <property type="protein sequence ID" value="CEP16482.1"/>
    <property type="molecule type" value="Genomic_DNA"/>
</dbReference>
<feature type="compositionally biased region" description="Basic residues" evidence="1">
    <location>
        <begin position="102"/>
        <end position="112"/>
    </location>
</feature>
<evidence type="ECO:0000313" key="3">
    <source>
        <dbReference type="Proteomes" id="UP000054107"/>
    </source>
</evidence>
<protein>
    <recommendedName>
        <fullName evidence="4">RNI-like protein</fullName>
    </recommendedName>
</protein>
<dbReference type="InterPro" id="IPR006553">
    <property type="entry name" value="Leu-rich_rpt_Cys-con_subtyp"/>
</dbReference>
<feature type="compositionally biased region" description="Low complexity" evidence="1">
    <location>
        <begin position="51"/>
        <end position="95"/>
    </location>
</feature>
<evidence type="ECO:0008006" key="4">
    <source>
        <dbReference type="Google" id="ProtNLM"/>
    </source>
</evidence>
<dbReference type="AlphaFoldDB" id="A0A0B7NGF5"/>
<gene>
    <name evidence="2" type="primary">PARPA_10748.1 scaffold 41684</name>
</gene>
<dbReference type="GO" id="GO:0031146">
    <property type="term" value="P:SCF-dependent proteasomal ubiquitin-dependent protein catabolic process"/>
    <property type="evidence" value="ECO:0007669"/>
    <property type="project" value="TreeGrafter"/>
</dbReference>
<dbReference type="Gene3D" id="3.80.10.10">
    <property type="entry name" value="Ribonuclease Inhibitor"/>
    <property type="match status" value="2"/>
</dbReference>
<name>A0A0B7NGF5_9FUNG</name>
<dbReference type="SUPFAM" id="SSF52047">
    <property type="entry name" value="RNI-like"/>
    <property type="match status" value="1"/>
</dbReference>
<dbReference type="Proteomes" id="UP000054107">
    <property type="component" value="Unassembled WGS sequence"/>
</dbReference>
<dbReference type="STRING" id="35722.A0A0B7NGF5"/>